<dbReference type="PANTHER" id="PTHR42973:SF22">
    <property type="entry name" value="FAD-BINDING PCMH-TYPE DOMAIN-CONTAINING PROTEIN-RELATED"/>
    <property type="match status" value="1"/>
</dbReference>
<protein>
    <recommendedName>
        <fullName evidence="6">FAD-binding PCMH-type domain-containing protein</fullName>
    </recommendedName>
</protein>
<evidence type="ECO:0000256" key="3">
    <source>
        <dbReference type="ARBA" id="ARBA00022827"/>
    </source>
</evidence>
<dbReference type="Gene3D" id="3.30.465.10">
    <property type="match status" value="1"/>
</dbReference>
<sequence>MFINLITLILALSDLAFSADQNQYYNCCSLVASVLGSKVSYPDSAAYNQSLNSYWSQQEEQVTPCCIVSPTSAQDISAAIKALTKNLSCKFAVRSGGHTAQAGSANIENGVTIDLSALNEITLSANKILATVGPGQRWGNVYTYLQTYNLSIAGGRAGGVGVGGLTIGGGISYFAPRQGFTCDNVLSYQVVLADGSIIEATSTSYSDLYRALKGGSSNFGIVTQYTFQTFSLGLFWGGNIIYPLSTVDAQLQAFSNFISNPNYDENAAVMQSFGFAPAQGSFIVNQPVYSLPVVNPPVLQPFTSIQPQILSSTAISNISSFSTVDENDSPISDYQLTFATSFDQSVELLHQVFNIWNASCANVSSVTGLQWSISMQPINAAIVSHAAATGGNSLGLPTSFRTGSLVLAILSATWSEGKDTALVESAADNLLDNLVQASEEGGSFNRYIDLNHANTGQDPISGYGPVIKAQLQAVGRRYDPFGVFQVAMPGGFKLYD</sequence>
<dbReference type="EMBL" id="JAAMPI010000255">
    <property type="protein sequence ID" value="KAF4633494.1"/>
    <property type="molecule type" value="Genomic_DNA"/>
</dbReference>
<dbReference type="AlphaFoldDB" id="A0A8H4W794"/>
<dbReference type="InterPro" id="IPR006094">
    <property type="entry name" value="Oxid_FAD_bind_N"/>
</dbReference>
<evidence type="ECO:0000313" key="7">
    <source>
        <dbReference type="EMBL" id="KAF4633494.1"/>
    </source>
</evidence>
<dbReference type="SUPFAM" id="SSF56176">
    <property type="entry name" value="FAD-binding/transporter-associated domain-like"/>
    <property type="match status" value="1"/>
</dbReference>
<feature type="domain" description="FAD-binding PCMH-type" evidence="6">
    <location>
        <begin position="60"/>
        <end position="232"/>
    </location>
</feature>
<keyword evidence="4" id="KW-0560">Oxidoreductase</keyword>
<dbReference type="OrthoDB" id="2151789at2759"/>
<dbReference type="InterPro" id="IPR036318">
    <property type="entry name" value="FAD-bd_PCMH-like_sf"/>
</dbReference>
<name>A0A8H4W794_9HELO</name>
<feature type="signal peptide" evidence="5">
    <location>
        <begin position="1"/>
        <end position="18"/>
    </location>
</feature>
<dbReference type="PROSITE" id="PS51387">
    <property type="entry name" value="FAD_PCMH"/>
    <property type="match status" value="1"/>
</dbReference>
<reference evidence="7 8" key="1">
    <citation type="submission" date="2020-03" db="EMBL/GenBank/DDBJ databases">
        <title>Draft Genome Sequence of Cudoniella acicularis.</title>
        <authorList>
            <person name="Buettner E."/>
            <person name="Kellner H."/>
        </authorList>
    </citation>
    <scope>NUCLEOTIDE SEQUENCE [LARGE SCALE GENOMIC DNA]</scope>
    <source>
        <strain evidence="7 8">DSM 108380</strain>
    </source>
</reference>
<dbReference type="Proteomes" id="UP000566819">
    <property type="component" value="Unassembled WGS sequence"/>
</dbReference>
<accession>A0A8H4W794</accession>
<evidence type="ECO:0000259" key="6">
    <source>
        <dbReference type="PROSITE" id="PS51387"/>
    </source>
</evidence>
<keyword evidence="8" id="KW-1185">Reference proteome</keyword>
<proteinExistence type="inferred from homology"/>
<evidence type="ECO:0000256" key="2">
    <source>
        <dbReference type="ARBA" id="ARBA00022630"/>
    </source>
</evidence>
<dbReference type="PANTHER" id="PTHR42973">
    <property type="entry name" value="BINDING OXIDOREDUCTASE, PUTATIVE (AFU_ORTHOLOGUE AFUA_1G17690)-RELATED"/>
    <property type="match status" value="1"/>
</dbReference>
<dbReference type="GO" id="GO:0016491">
    <property type="term" value="F:oxidoreductase activity"/>
    <property type="evidence" value="ECO:0007669"/>
    <property type="project" value="UniProtKB-KW"/>
</dbReference>
<dbReference type="InterPro" id="IPR050416">
    <property type="entry name" value="FAD-linked_Oxidoreductase"/>
</dbReference>
<comment type="caution">
    <text evidence="7">The sequence shown here is derived from an EMBL/GenBank/DDBJ whole genome shotgun (WGS) entry which is preliminary data.</text>
</comment>
<dbReference type="GO" id="GO:0071949">
    <property type="term" value="F:FAD binding"/>
    <property type="evidence" value="ECO:0007669"/>
    <property type="project" value="InterPro"/>
</dbReference>
<comment type="similarity">
    <text evidence="1">Belongs to the oxygen-dependent FAD-linked oxidoreductase family.</text>
</comment>
<feature type="chain" id="PRO_5034536121" description="FAD-binding PCMH-type domain-containing protein" evidence="5">
    <location>
        <begin position="19"/>
        <end position="496"/>
    </location>
</feature>
<gene>
    <name evidence="7" type="ORF">G7Y89_g4636</name>
</gene>
<evidence type="ECO:0000313" key="8">
    <source>
        <dbReference type="Proteomes" id="UP000566819"/>
    </source>
</evidence>
<keyword evidence="2" id="KW-0285">Flavoprotein</keyword>
<evidence type="ECO:0000256" key="4">
    <source>
        <dbReference type="ARBA" id="ARBA00023002"/>
    </source>
</evidence>
<keyword evidence="3" id="KW-0274">FAD</keyword>
<dbReference type="InterPro" id="IPR016169">
    <property type="entry name" value="FAD-bd_PCMH_sub2"/>
</dbReference>
<dbReference type="Pfam" id="PF01565">
    <property type="entry name" value="FAD_binding_4"/>
    <property type="match status" value="1"/>
</dbReference>
<dbReference type="InterPro" id="IPR016166">
    <property type="entry name" value="FAD-bd_PCMH"/>
</dbReference>
<evidence type="ECO:0000256" key="1">
    <source>
        <dbReference type="ARBA" id="ARBA00005466"/>
    </source>
</evidence>
<keyword evidence="5" id="KW-0732">Signal</keyword>
<organism evidence="7 8">
    <name type="scientific">Cudoniella acicularis</name>
    <dbReference type="NCBI Taxonomy" id="354080"/>
    <lineage>
        <taxon>Eukaryota</taxon>
        <taxon>Fungi</taxon>
        <taxon>Dikarya</taxon>
        <taxon>Ascomycota</taxon>
        <taxon>Pezizomycotina</taxon>
        <taxon>Leotiomycetes</taxon>
        <taxon>Helotiales</taxon>
        <taxon>Tricladiaceae</taxon>
        <taxon>Cudoniella</taxon>
    </lineage>
</organism>
<evidence type="ECO:0000256" key="5">
    <source>
        <dbReference type="SAM" id="SignalP"/>
    </source>
</evidence>